<dbReference type="AlphaFoldDB" id="A0A917MGA6"/>
<gene>
    <name evidence="2" type="ORF">GCM10007036_04860</name>
</gene>
<dbReference type="Proteomes" id="UP000603912">
    <property type="component" value="Unassembled WGS sequence"/>
</dbReference>
<dbReference type="RefSeq" id="WP_188516136.1">
    <property type="nucleotide sequence ID" value="NZ_BMES01000001.1"/>
</dbReference>
<organism evidence="2 3">
    <name type="scientific">Alsobacter metallidurans</name>
    <dbReference type="NCBI Taxonomy" id="340221"/>
    <lineage>
        <taxon>Bacteria</taxon>
        <taxon>Pseudomonadati</taxon>
        <taxon>Pseudomonadota</taxon>
        <taxon>Alphaproteobacteria</taxon>
        <taxon>Hyphomicrobiales</taxon>
        <taxon>Alsobacteraceae</taxon>
        <taxon>Alsobacter</taxon>
    </lineage>
</organism>
<reference evidence="2" key="2">
    <citation type="submission" date="2020-09" db="EMBL/GenBank/DDBJ databases">
        <authorList>
            <person name="Sun Q."/>
            <person name="Zhou Y."/>
        </authorList>
    </citation>
    <scope>NUCLEOTIDE SEQUENCE</scope>
    <source>
        <strain evidence="2">CGMCC 1.12214</strain>
    </source>
</reference>
<keyword evidence="3" id="KW-1185">Reference proteome</keyword>
<reference evidence="2" key="1">
    <citation type="journal article" date="2014" name="Int. J. Syst. Evol. Microbiol.">
        <title>Complete genome sequence of Corynebacterium casei LMG S-19264T (=DSM 44701T), isolated from a smear-ripened cheese.</title>
        <authorList>
            <consortium name="US DOE Joint Genome Institute (JGI-PGF)"/>
            <person name="Walter F."/>
            <person name="Albersmeier A."/>
            <person name="Kalinowski J."/>
            <person name="Ruckert C."/>
        </authorList>
    </citation>
    <scope>NUCLEOTIDE SEQUENCE</scope>
    <source>
        <strain evidence="2">CGMCC 1.12214</strain>
    </source>
</reference>
<keyword evidence="1" id="KW-1133">Transmembrane helix</keyword>
<feature type="transmembrane region" description="Helical" evidence="1">
    <location>
        <begin position="80"/>
        <end position="97"/>
    </location>
</feature>
<sequence>MPLASKTYTDEATARRAMRRLIGEGYDKAGVRLRRPMNGDSFEVSVDVDGGDTHASRLLEEALAAPMAGQISAMARANPVGAMAAAFVGGYVAHLLIRR</sequence>
<accession>A0A917MGA6</accession>
<evidence type="ECO:0000313" key="2">
    <source>
        <dbReference type="EMBL" id="GGH09042.1"/>
    </source>
</evidence>
<name>A0A917MGA6_9HYPH</name>
<keyword evidence="1" id="KW-0472">Membrane</keyword>
<keyword evidence="1" id="KW-0812">Transmembrane</keyword>
<dbReference type="EMBL" id="BMES01000001">
    <property type="protein sequence ID" value="GGH09042.1"/>
    <property type="molecule type" value="Genomic_DNA"/>
</dbReference>
<proteinExistence type="predicted"/>
<evidence type="ECO:0000256" key="1">
    <source>
        <dbReference type="SAM" id="Phobius"/>
    </source>
</evidence>
<protein>
    <submittedName>
        <fullName evidence="2">Uncharacterized protein</fullName>
    </submittedName>
</protein>
<comment type="caution">
    <text evidence="2">The sequence shown here is derived from an EMBL/GenBank/DDBJ whole genome shotgun (WGS) entry which is preliminary data.</text>
</comment>
<evidence type="ECO:0000313" key="3">
    <source>
        <dbReference type="Proteomes" id="UP000603912"/>
    </source>
</evidence>